<dbReference type="Pfam" id="PF13445">
    <property type="entry name" value="zf-RING_UBOX"/>
    <property type="match status" value="1"/>
</dbReference>
<proteinExistence type="predicted"/>
<evidence type="ECO:0000256" key="3">
    <source>
        <dbReference type="ARBA" id="ARBA00022833"/>
    </source>
</evidence>
<keyword evidence="2 4" id="KW-0863">Zinc-finger</keyword>
<dbReference type="InterPro" id="IPR000315">
    <property type="entry name" value="Znf_B-box"/>
</dbReference>
<name>A0A9Q1CP97_HOLLE</name>
<evidence type="ECO:0000256" key="1">
    <source>
        <dbReference type="ARBA" id="ARBA00022723"/>
    </source>
</evidence>
<protein>
    <submittedName>
        <fullName evidence="6">Tripartite motif-containing protein 59</fullName>
    </submittedName>
</protein>
<dbReference type="InterPro" id="IPR017907">
    <property type="entry name" value="Znf_RING_CS"/>
</dbReference>
<dbReference type="Gene3D" id="3.30.160.60">
    <property type="entry name" value="Classic Zinc Finger"/>
    <property type="match status" value="1"/>
</dbReference>
<dbReference type="AlphaFoldDB" id="A0A9Q1CP97"/>
<organism evidence="6 7">
    <name type="scientific">Holothuria leucospilota</name>
    <name type="common">Black long sea cucumber</name>
    <name type="synonym">Mertensiothuria leucospilota</name>
    <dbReference type="NCBI Taxonomy" id="206669"/>
    <lineage>
        <taxon>Eukaryota</taxon>
        <taxon>Metazoa</taxon>
        <taxon>Echinodermata</taxon>
        <taxon>Eleutherozoa</taxon>
        <taxon>Echinozoa</taxon>
        <taxon>Holothuroidea</taxon>
        <taxon>Aspidochirotacea</taxon>
        <taxon>Aspidochirotida</taxon>
        <taxon>Holothuriidae</taxon>
        <taxon>Holothuria</taxon>
    </lineage>
</organism>
<comment type="caution">
    <text evidence="6">The sequence shown here is derived from an EMBL/GenBank/DDBJ whole genome shotgun (WGS) entry which is preliminary data.</text>
</comment>
<dbReference type="PANTHER" id="PTHR25462">
    <property type="entry name" value="BONUS, ISOFORM C-RELATED"/>
    <property type="match status" value="1"/>
</dbReference>
<keyword evidence="7" id="KW-1185">Reference proteome</keyword>
<evidence type="ECO:0000313" key="6">
    <source>
        <dbReference type="EMBL" id="KAJ8048888.1"/>
    </source>
</evidence>
<dbReference type="InterPro" id="IPR013083">
    <property type="entry name" value="Znf_RING/FYVE/PHD"/>
</dbReference>
<dbReference type="SUPFAM" id="SSF57850">
    <property type="entry name" value="RING/U-box"/>
    <property type="match status" value="1"/>
</dbReference>
<dbReference type="EMBL" id="JAIZAY010000001">
    <property type="protein sequence ID" value="KAJ8048888.1"/>
    <property type="molecule type" value="Genomic_DNA"/>
</dbReference>
<dbReference type="Proteomes" id="UP001152320">
    <property type="component" value="Chromosome 1"/>
</dbReference>
<dbReference type="InterPro" id="IPR027370">
    <property type="entry name" value="Znf-RING_euk"/>
</dbReference>
<accession>A0A9Q1CP97</accession>
<keyword evidence="1" id="KW-0479">Metal-binding</keyword>
<dbReference type="PROSITE" id="PS00518">
    <property type="entry name" value="ZF_RING_1"/>
    <property type="match status" value="1"/>
</dbReference>
<dbReference type="GO" id="GO:0008270">
    <property type="term" value="F:zinc ion binding"/>
    <property type="evidence" value="ECO:0007669"/>
    <property type="project" value="UniProtKB-KW"/>
</dbReference>
<evidence type="ECO:0000256" key="4">
    <source>
        <dbReference type="PROSITE-ProRule" id="PRU00175"/>
    </source>
</evidence>
<dbReference type="OrthoDB" id="9049620at2759"/>
<gene>
    <name evidence="6" type="ORF">HOLleu_01388</name>
</gene>
<dbReference type="SMART" id="SM00184">
    <property type="entry name" value="RING"/>
    <property type="match status" value="1"/>
</dbReference>
<keyword evidence="3" id="KW-0862">Zinc</keyword>
<evidence type="ECO:0000313" key="7">
    <source>
        <dbReference type="Proteomes" id="UP001152320"/>
    </source>
</evidence>
<feature type="domain" description="RING-type" evidence="5">
    <location>
        <begin position="49"/>
        <end position="94"/>
    </location>
</feature>
<evidence type="ECO:0000256" key="2">
    <source>
        <dbReference type="ARBA" id="ARBA00022771"/>
    </source>
</evidence>
<dbReference type="Pfam" id="PF00643">
    <property type="entry name" value="zf-B_box"/>
    <property type="match status" value="1"/>
</dbReference>
<evidence type="ECO:0000259" key="5">
    <source>
        <dbReference type="PROSITE" id="PS50089"/>
    </source>
</evidence>
<dbReference type="SUPFAM" id="SSF57845">
    <property type="entry name" value="B-box zinc-binding domain"/>
    <property type="match status" value="1"/>
</dbReference>
<dbReference type="PANTHER" id="PTHR25462:SF300">
    <property type="entry name" value="RING-TYPE DOMAIN-CONTAINING PROTEIN"/>
    <property type="match status" value="1"/>
</dbReference>
<dbReference type="InterPro" id="IPR001841">
    <property type="entry name" value="Znf_RING"/>
</dbReference>
<dbReference type="Gene3D" id="3.30.40.10">
    <property type="entry name" value="Zinc/RING finger domain, C3HC4 (zinc finger)"/>
    <property type="match status" value="1"/>
</dbReference>
<sequence>MLQFTTPLKTMLPFERLSRVIHEIAKFTPTYSMQCTCMMAASGCLPLKCSMCLEDFFQLKIISCGHSFCLRCLNDRTKRRWFSSTRTLQCPQCHITVGLPPSGSFEDLPTSYAISVAPENNQNENVCPLHTKPQDRFCNTCKVCICIDCVEQDHKQDLEGIYHDVTYCINKANYIIDQLTLVVRGLQIPKYEALLKKVSETETNQTENVRCIKEIIRQRRDEMIHEIRHQSDELEMVVDMLDNSKKEKISEIKEDPHLTQYNQKKEIAEKCLSQVREIRNNGLTQAQYEVSNDLLLENEERLQKAKKNNTPWLLFSTPKKHSTECGTTDFFSK</sequence>
<dbReference type="PROSITE" id="PS50089">
    <property type="entry name" value="ZF_RING_2"/>
    <property type="match status" value="1"/>
</dbReference>
<reference evidence="6" key="1">
    <citation type="submission" date="2021-10" db="EMBL/GenBank/DDBJ databases">
        <title>Tropical sea cucumber genome reveals ecological adaptation and Cuvierian tubules defense mechanism.</title>
        <authorList>
            <person name="Chen T."/>
        </authorList>
    </citation>
    <scope>NUCLEOTIDE SEQUENCE</scope>
    <source>
        <strain evidence="6">Nanhai2018</strain>
        <tissue evidence="6">Muscle</tissue>
    </source>
</reference>
<dbReference type="InterPro" id="IPR047153">
    <property type="entry name" value="TRIM45/56/19-like"/>
</dbReference>